<dbReference type="GO" id="GO:0031369">
    <property type="term" value="F:translation initiation factor binding"/>
    <property type="evidence" value="ECO:0007669"/>
    <property type="project" value="TreeGrafter"/>
</dbReference>
<dbReference type="PROSITE" id="PS50249">
    <property type="entry name" value="MPN"/>
    <property type="match status" value="1"/>
</dbReference>
<dbReference type="VEuPathDB" id="CryptoDB:GY17_00001897"/>
<dbReference type="InterPro" id="IPR000555">
    <property type="entry name" value="JAMM/MPN+_dom"/>
</dbReference>
<keyword evidence="3" id="KW-0378">Hydrolase</keyword>
<dbReference type="InterPro" id="IPR037518">
    <property type="entry name" value="MPN"/>
</dbReference>
<dbReference type="VEuPathDB" id="CryptoDB:CHUDEA7_1080"/>
<reference evidence="2" key="2">
    <citation type="submission" date="2015-08" db="EMBL/GenBank/DDBJ databases">
        <authorList>
            <person name="Babu N.S."/>
            <person name="Beckwith C.J."/>
            <person name="Beseler K.G."/>
            <person name="Brison A."/>
            <person name="Carone J.V."/>
            <person name="Caskin T.P."/>
            <person name="Diamond M."/>
            <person name="Durham M.E."/>
            <person name="Foxe J.M."/>
            <person name="Go M."/>
            <person name="Henderson B.A."/>
            <person name="Jones I.B."/>
            <person name="McGettigan J.A."/>
            <person name="Micheletti S.J."/>
            <person name="Nasrallah M.E."/>
            <person name="Ortiz D."/>
            <person name="Piller C.R."/>
            <person name="Privatt S.R."/>
            <person name="Schneider S.L."/>
            <person name="Sharp S."/>
            <person name="Smith T.C."/>
            <person name="Stanton J.D."/>
            <person name="Ullery H.E."/>
            <person name="Wilson R.J."/>
            <person name="Serrano M.G."/>
            <person name="Buck G."/>
            <person name="Lee V."/>
            <person name="Wang Y."/>
            <person name="Carvalho R."/>
            <person name="Voegtly L."/>
            <person name="Shi R."/>
            <person name="Duckworth R."/>
            <person name="Johnson A."/>
            <person name="Loviza R."/>
            <person name="Walstead R."/>
            <person name="Shah Z."/>
            <person name="Kiflezghi M."/>
            <person name="Wade K."/>
            <person name="Ball S.L."/>
            <person name="Bradley K.W."/>
            <person name="Asai D.J."/>
            <person name="Bowman C.A."/>
            <person name="Russell D.A."/>
            <person name="Pope W.H."/>
            <person name="Jacobs-Sera D."/>
            <person name="Hendrix R.W."/>
            <person name="Hatfull G.F."/>
        </authorList>
    </citation>
    <scope>NUCLEOTIDE SEQUENCE [LARGE SCALE GENOMIC DNA]</scope>
</reference>
<dbReference type="InterPro" id="IPR024969">
    <property type="entry name" value="EIF3F/CSN6-like_C"/>
</dbReference>
<evidence type="ECO:0000313" key="4">
    <source>
        <dbReference type="Proteomes" id="UP001429100"/>
    </source>
</evidence>
<proteinExistence type="predicted"/>
<name>A0A0S4TI53_CRYHO</name>
<dbReference type="SMART" id="SM00232">
    <property type="entry name" value="JAB_MPN"/>
    <property type="match status" value="1"/>
</dbReference>
<dbReference type="Pfam" id="PF13012">
    <property type="entry name" value="MitMem_reg"/>
    <property type="match status" value="1"/>
</dbReference>
<keyword evidence="3" id="KW-0645">Protease</keyword>
<dbReference type="VEuPathDB" id="CryptoDB:Chro.70132"/>
<evidence type="ECO:0000313" key="2">
    <source>
        <dbReference type="EMBL" id="CUV07086.1"/>
    </source>
</evidence>
<dbReference type="Pfam" id="PF01398">
    <property type="entry name" value="JAB"/>
    <property type="match status" value="1"/>
</dbReference>
<evidence type="ECO:0000313" key="3">
    <source>
        <dbReference type="EMBL" id="PPS94833.1"/>
    </source>
</evidence>
<dbReference type="Proteomes" id="UP000199752">
    <property type="component" value="Chromosome 7"/>
</dbReference>
<keyword evidence="4" id="KW-1185">Reference proteome</keyword>
<dbReference type="OrthoDB" id="25498at2759"/>
<dbReference type="PANTHER" id="PTHR10540">
    <property type="entry name" value="EUKARYOTIC TRANSLATION INITIATION FACTOR 3 SUBUNIT F-RELATED"/>
    <property type="match status" value="1"/>
</dbReference>
<dbReference type="PANTHER" id="PTHR10540:SF6">
    <property type="entry name" value="EUKARYOTIC TRANSLATION INITIATION FACTOR 3 SUBUNIT F"/>
    <property type="match status" value="1"/>
</dbReference>
<reference evidence="3 4" key="3">
    <citation type="submission" date="2017-10" db="EMBL/GenBank/DDBJ databases">
        <title>Consistent, comparative and evidence-based genome annotation and re-annotation for the closely-related species, Cryptosporidium parvum, C. hominis and C. tyzzeri.</title>
        <authorList>
            <person name="Baptista R.P."/>
            <person name="Li Y."/>
            <person name="Sateriale A."/>
            <person name="Striepen B."/>
            <person name="Kissinger J.C."/>
        </authorList>
    </citation>
    <scope>NUCLEOTIDE SEQUENCE [LARGE SCALE GENOMIC DNA]</scope>
    <source>
        <strain evidence="3">30976</strain>
    </source>
</reference>
<sequence>MSIYCAQNNIISESDGFLISHLSDTNLTFDSLSKPSIISCRVNPLVILSILDSHLRRQSGHQYVIGTLLGYINEGGNVIVTNSFVDRHSFTDDGMLSIMIDTHETMFELKQKTNSRLQVIGWYSTCSGINSVSCAVNNWFKTDIGSSKFQQTPLLSEPIHIVVDPSFSNGKLSINGYIQIQSTWTNSIVSIFRPIPLDIVASPCERLHISRILRPLLEKHHLNAVGIPPKSLPRTILGPEDEICTVLPLNNSNYNLQSGDVSQLLTKLILLVQRCQNYVRKVLSGEVSMDPMIGRQIDYAIHSIYDFEYNIYNIIKSNSTQDALIIGCLTELTRVQLSLSEKLQSLIIT</sequence>
<evidence type="ECO:0000259" key="1">
    <source>
        <dbReference type="PROSITE" id="PS50249"/>
    </source>
</evidence>
<accession>A0A0S4TI53</accession>
<dbReference type="EMBL" id="JTAI01000004">
    <property type="protein sequence ID" value="PPS94833.1"/>
    <property type="molecule type" value="Genomic_DNA"/>
</dbReference>
<protein>
    <submittedName>
        <fullName evidence="3">Elf3f/JAB1/Mov34/MPN/PAD-1 ubiquitin protease</fullName>
    </submittedName>
</protein>
<dbReference type="AlphaFoldDB" id="A0A0S4TI53"/>
<dbReference type="GO" id="GO:0003743">
    <property type="term" value="F:translation initiation factor activity"/>
    <property type="evidence" value="ECO:0007669"/>
    <property type="project" value="TreeGrafter"/>
</dbReference>
<dbReference type="VEuPathDB" id="CryptoDB:ChTU502y2012_407g0535"/>
<dbReference type="GO" id="GO:0071541">
    <property type="term" value="C:eukaryotic translation initiation factor 3 complex, eIF3m"/>
    <property type="evidence" value="ECO:0007669"/>
    <property type="project" value="TreeGrafter"/>
</dbReference>
<dbReference type="Gene3D" id="3.40.140.10">
    <property type="entry name" value="Cytidine Deaminase, domain 2"/>
    <property type="match status" value="1"/>
</dbReference>
<reference evidence="3 4" key="1">
    <citation type="submission" date="2014-11" db="EMBL/GenBank/DDBJ databases">
        <title>Comparative genomic analysis of Cryptosporidium hominis reveals occurrence of genetic recombination in virulent subtypes.</title>
        <authorList>
            <person name="Guo Y."/>
            <person name="Tang K."/>
            <person name="Frace M."/>
            <person name="Li N."/>
            <person name="Roellig D.M."/>
            <person name="Sammons S."/>
            <person name="Knipe K."/>
            <person name="Rowe L."/>
            <person name="Feng Y."/>
            <person name="Xiao L."/>
        </authorList>
    </citation>
    <scope>NUCLEOTIDE SEQUENCE [LARGE SCALE GENOMIC DNA]</scope>
    <source>
        <strain evidence="3">30976</strain>
    </source>
</reference>
<dbReference type="GO" id="GO:0006508">
    <property type="term" value="P:proteolysis"/>
    <property type="evidence" value="ECO:0007669"/>
    <property type="project" value="UniProtKB-KW"/>
</dbReference>
<dbReference type="EMBL" id="LN877953">
    <property type="protein sequence ID" value="CUV07086.1"/>
    <property type="molecule type" value="Genomic_DNA"/>
</dbReference>
<gene>
    <name evidence="2" type="ORF">CHUDEA7_1080</name>
    <name evidence="3" type="ORF">GY17_00001897</name>
</gene>
<organism evidence="2">
    <name type="scientific">Cryptosporidium hominis</name>
    <dbReference type="NCBI Taxonomy" id="237895"/>
    <lineage>
        <taxon>Eukaryota</taxon>
        <taxon>Sar</taxon>
        <taxon>Alveolata</taxon>
        <taxon>Apicomplexa</taxon>
        <taxon>Conoidasida</taxon>
        <taxon>Coccidia</taxon>
        <taxon>Eucoccidiorida</taxon>
        <taxon>Eimeriorina</taxon>
        <taxon>Cryptosporidiidae</taxon>
        <taxon>Cryptosporidium</taxon>
    </lineage>
</organism>
<dbReference type="Proteomes" id="UP001429100">
    <property type="component" value="Unassembled WGS sequence"/>
</dbReference>
<feature type="domain" description="MPN" evidence="1">
    <location>
        <begin position="40"/>
        <end position="183"/>
    </location>
</feature>
<dbReference type="GO" id="GO:0008237">
    <property type="term" value="F:metallopeptidase activity"/>
    <property type="evidence" value="ECO:0007669"/>
    <property type="project" value="InterPro"/>
</dbReference>